<dbReference type="EMBL" id="JH767578">
    <property type="protein sequence ID" value="EON66151.1"/>
    <property type="molecule type" value="Genomic_DNA"/>
</dbReference>
<evidence type="ECO:0000256" key="2">
    <source>
        <dbReference type="ARBA" id="ARBA00004173"/>
    </source>
</evidence>
<evidence type="ECO:0000313" key="19">
    <source>
        <dbReference type="Proteomes" id="UP000016924"/>
    </source>
</evidence>
<evidence type="ECO:0000256" key="15">
    <source>
        <dbReference type="PIRNR" id="PIRNR007892"/>
    </source>
</evidence>
<keyword evidence="8 15" id="KW-0808">Transferase</keyword>
<dbReference type="AlphaFoldDB" id="R7YWY0"/>
<organism evidence="18 19">
    <name type="scientific">Coniosporium apollinis (strain CBS 100218)</name>
    <name type="common">Rock-inhabiting black yeast</name>
    <dbReference type="NCBI Taxonomy" id="1168221"/>
    <lineage>
        <taxon>Eukaryota</taxon>
        <taxon>Fungi</taxon>
        <taxon>Dikarya</taxon>
        <taxon>Ascomycota</taxon>
        <taxon>Pezizomycotina</taxon>
        <taxon>Dothideomycetes</taxon>
        <taxon>Dothideomycetes incertae sedis</taxon>
        <taxon>Coniosporium</taxon>
    </lineage>
</organism>
<evidence type="ECO:0000256" key="10">
    <source>
        <dbReference type="ARBA" id="ARBA00023128"/>
    </source>
</evidence>
<reference evidence="19" key="1">
    <citation type="submission" date="2012-06" db="EMBL/GenBank/DDBJ databases">
        <title>The genome sequence of Coniosporium apollinis CBS 100218.</title>
        <authorList>
            <consortium name="The Broad Institute Genome Sequencing Platform"/>
            <person name="Cuomo C."/>
            <person name="Gorbushina A."/>
            <person name="Noack S."/>
            <person name="Walker B."/>
            <person name="Young S.K."/>
            <person name="Zeng Q."/>
            <person name="Gargeya S."/>
            <person name="Fitzgerald M."/>
            <person name="Haas B."/>
            <person name="Abouelleil A."/>
            <person name="Alvarado L."/>
            <person name="Arachchi H.M."/>
            <person name="Berlin A.M."/>
            <person name="Chapman S.B."/>
            <person name="Goldberg J."/>
            <person name="Griggs A."/>
            <person name="Gujja S."/>
            <person name="Hansen M."/>
            <person name="Howarth C."/>
            <person name="Imamovic A."/>
            <person name="Larimer J."/>
            <person name="McCowan C."/>
            <person name="Montmayeur A."/>
            <person name="Murphy C."/>
            <person name="Neiman D."/>
            <person name="Pearson M."/>
            <person name="Priest M."/>
            <person name="Roberts A."/>
            <person name="Saif S."/>
            <person name="Shea T."/>
            <person name="Sisk P."/>
            <person name="Sykes S."/>
            <person name="Wortman J."/>
            <person name="Nusbaum C."/>
            <person name="Birren B."/>
        </authorList>
    </citation>
    <scope>NUCLEOTIDE SEQUENCE [LARGE SCALE GENOMIC DNA]</scope>
    <source>
        <strain evidence="19">CBS 100218</strain>
    </source>
</reference>
<feature type="region of interest" description="Disordered" evidence="16">
    <location>
        <begin position="352"/>
        <end position="371"/>
    </location>
</feature>
<dbReference type="OrthoDB" id="5585968at2759"/>
<evidence type="ECO:0000256" key="3">
    <source>
        <dbReference type="ARBA" id="ARBA00004925"/>
    </source>
</evidence>
<dbReference type="Gene3D" id="3.40.630.30">
    <property type="match status" value="1"/>
</dbReference>
<keyword evidence="11 15" id="KW-0012">Acyltransferase</keyword>
<comment type="catalytic activity">
    <reaction evidence="14 15">
        <text>L-glutamate + acetyl-CoA = N-acetyl-L-glutamate + CoA + H(+)</text>
        <dbReference type="Rhea" id="RHEA:24292"/>
        <dbReference type="ChEBI" id="CHEBI:15378"/>
        <dbReference type="ChEBI" id="CHEBI:29985"/>
        <dbReference type="ChEBI" id="CHEBI:44337"/>
        <dbReference type="ChEBI" id="CHEBI:57287"/>
        <dbReference type="ChEBI" id="CHEBI:57288"/>
        <dbReference type="EC" id="2.3.1.1"/>
    </reaction>
</comment>
<feature type="region of interest" description="Disordered" evidence="16">
    <location>
        <begin position="1"/>
        <end position="94"/>
    </location>
</feature>
<dbReference type="GeneID" id="19902705"/>
<keyword evidence="10 15" id="KW-0496">Mitochondrion</keyword>
<dbReference type="UniPathway" id="UPA00068">
    <property type="reaction ID" value="UER00106"/>
</dbReference>
<feature type="compositionally biased region" description="Polar residues" evidence="16">
    <location>
        <begin position="68"/>
        <end position="78"/>
    </location>
</feature>
<feature type="domain" description="N-acetyltransferase" evidence="17">
    <location>
        <begin position="590"/>
        <end position="752"/>
    </location>
</feature>
<evidence type="ECO:0000256" key="4">
    <source>
        <dbReference type="ARBA" id="ARBA00008694"/>
    </source>
</evidence>
<sequence length="761" mass="83895">MPWSSCMRHEGIPTGRRQRQRRADEICQGSSSLGEGTLKPSIAIDTSDPQAQPHNQTHGPSCLRPSSACYSTSASQPSARHDTSPKSQKGQPAQNFAERDFFLSVLAASATKRDAKSYLARFRPVDKPEKSRREAVKTVVDDAWKQEQWNQSSGVNLGNLYAPTKAIGESPVFAQEPIRDQTKIRSAELVHVALVKLRAPQTWSEATLSGVALTLSQLAALGLHSAIVVDCDEVYTPERTEELSRKWREDVTRQAERIVAAIAEHNPNDAILLDNALGVSALKQEVRSTVHVRGGVEVQYSKLLLDPLMRGLIPVIPPIAYTVDEQRATRVHPDDAVLALTREFAGITTQAVNGSSSAKPHETDTKTGRSLQNHVSLDRVIVLDPLGGIPAADRPDNAHIFINLEQEYEDIRQELTKSSDAVDDIALSRKAGEAEQFSSLAASNPFSRFVEQEIASLPHTASTERTSLSGSNTRPPSRHLKNLDLIQRALALLPPSASAFLTTPDEAAISARPPASESSSTGVRTRRQKNPLIHNLLTDKPMVSSSLPSSRLPSTSPSRTTTHATFLKKGMPLTIIPDPRQHPWTPPGPEGTTLSLNDPRIDFPRLLHLIEDSFNRPLDVQHYLSRIRNRLAGIIIAGEYEGGALLTWEVPPSHPHHPPVPYLDKFAVLKRSQGAGGVADVVFKAMVRSCFPQGVVWRSRQNNPVNKWYFERSMGTYKVPGTQWTMFWTTEGVEGRRELWEDYVGVCRGVEPSWADKKAPD</sequence>
<comment type="subcellular location">
    <subcellularLocation>
        <location evidence="2 15">Mitochondrion</location>
    </subcellularLocation>
</comment>
<dbReference type="eggNOG" id="KOG2436">
    <property type="taxonomic scope" value="Eukaryota"/>
</dbReference>
<evidence type="ECO:0000256" key="8">
    <source>
        <dbReference type="ARBA" id="ARBA00022679"/>
    </source>
</evidence>
<dbReference type="PANTHER" id="PTHR23342">
    <property type="entry name" value="N-ACETYLGLUTAMATE SYNTHASE"/>
    <property type="match status" value="1"/>
</dbReference>
<dbReference type="FunFam" id="3.40.630.30:FF:000049">
    <property type="entry name" value="Amino-acid acetyltransferase, mitochondrial"/>
    <property type="match status" value="1"/>
</dbReference>
<feature type="compositionally biased region" description="Polar residues" evidence="16">
    <location>
        <begin position="47"/>
        <end position="59"/>
    </location>
</feature>
<comment type="pathway">
    <text evidence="3 15">Amino-acid biosynthesis; L-arginine biosynthesis; N(2)-acetyl-L-ornithine from L-glutamate: step 1/4.</text>
</comment>
<dbReference type="PROSITE" id="PS51731">
    <property type="entry name" value="GNAT_NAGS"/>
    <property type="match status" value="1"/>
</dbReference>
<dbReference type="EC" id="2.3.1.1" evidence="5 15"/>
<evidence type="ECO:0000256" key="13">
    <source>
        <dbReference type="ARBA" id="ARBA00033251"/>
    </source>
</evidence>
<dbReference type="PIRSF" id="PIRSF007892">
    <property type="entry name" value="NAGS_fungal"/>
    <property type="match status" value="1"/>
</dbReference>
<evidence type="ECO:0000256" key="6">
    <source>
        <dbReference type="ARBA" id="ARBA00018802"/>
    </source>
</evidence>
<dbReference type="HOGENOM" id="CLU_013088_0_0_1"/>
<protein>
    <recommendedName>
        <fullName evidence="6 15">Amino-acid acetyltransferase, mitochondrial</fullName>
        <ecNumber evidence="5 15">2.3.1.1</ecNumber>
    </recommendedName>
    <alternativeName>
        <fullName evidence="12 15">Glutamate N-acetyltransferase</fullName>
    </alternativeName>
    <alternativeName>
        <fullName evidence="13 15">N-acetylglutamate synthase</fullName>
    </alternativeName>
</protein>
<evidence type="ECO:0000256" key="7">
    <source>
        <dbReference type="ARBA" id="ARBA00022605"/>
    </source>
</evidence>
<evidence type="ECO:0000256" key="5">
    <source>
        <dbReference type="ARBA" id="ARBA00012697"/>
    </source>
</evidence>
<proteinExistence type="inferred from homology"/>
<dbReference type="GO" id="GO:0004042">
    <property type="term" value="F:L-glutamate N-acetyltransferase activity"/>
    <property type="evidence" value="ECO:0007669"/>
    <property type="project" value="InterPro"/>
</dbReference>
<feature type="region of interest" description="Disordered" evidence="16">
    <location>
        <begin position="457"/>
        <end position="478"/>
    </location>
</feature>
<dbReference type="PANTHER" id="PTHR23342:SF4">
    <property type="entry name" value="AMINO-ACID ACETYLTRANSFERASE, MITOCHONDRIAL"/>
    <property type="match status" value="1"/>
</dbReference>
<dbReference type="GO" id="GO:0006526">
    <property type="term" value="P:L-arginine biosynthetic process"/>
    <property type="evidence" value="ECO:0007669"/>
    <property type="project" value="UniProtKB-UniPathway"/>
</dbReference>
<dbReference type="OMA" id="NAMVRDC"/>
<keyword evidence="9" id="KW-0809">Transit peptide</keyword>
<dbReference type="STRING" id="1168221.R7YWY0"/>
<dbReference type="Gene3D" id="3.40.1160.10">
    <property type="entry name" value="Acetylglutamate kinase-like"/>
    <property type="match status" value="1"/>
</dbReference>
<evidence type="ECO:0000256" key="12">
    <source>
        <dbReference type="ARBA" id="ARBA00030346"/>
    </source>
</evidence>
<dbReference type="GO" id="GO:0006592">
    <property type="term" value="P:ornithine biosynthetic process"/>
    <property type="evidence" value="ECO:0007669"/>
    <property type="project" value="TreeGrafter"/>
</dbReference>
<dbReference type="InterPro" id="IPR006855">
    <property type="entry name" value="Vertebrate-like_GNAT_dom"/>
</dbReference>
<comment type="similarity">
    <text evidence="4 15">Belongs to the acetyltransferase family.</text>
</comment>
<name>R7YWY0_CONA1</name>
<keyword evidence="19" id="KW-1185">Reference proteome</keyword>
<feature type="compositionally biased region" description="Polar residues" evidence="16">
    <location>
        <begin position="85"/>
        <end position="94"/>
    </location>
</feature>
<evidence type="ECO:0000256" key="11">
    <source>
        <dbReference type="ARBA" id="ARBA00023315"/>
    </source>
</evidence>
<feature type="compositionally biased region" description="Polar residues" evidence="16">
    <location>
        <begin position="459"/>
        <end position="475"/>
    </location>
</feature>
<dbReference type="InterPro" id="IPR011190">
    <property type="entry name" value="GlcNAc_Synth_fun"/>
</dbReference>
<dbReference type="RefSeq" id="XP_007781468.1">
    <property type="nucleotide sequence ID" value="XM_007783278.1"/>
</dbReference>
<evidence type="ECO:0000256" key="9">
    <source>
        <dbReference type="ARBA" id="ARBA00022946"/>
    </source>
</evidence>
<evidence type="ECO:0000256" key="1">
    <source>
        <dbReference type="ARBA" id="ARBA00002294"/>
    </source>
</evidence>
<dbReference type="Pfam" id="PF04768">
    <property type="entry name" value="NAT"/>
    <property type="match status" value="1"/>
</dbReference>
<evidence type="ECO:0000256" key="16">
    <source>
        <dbReference type="SAM" id="MobiDB-lite"/>
    </source>
</evidence>
<dbReference type="GO" id="GO:0005759">
    <property type="term" value="C:mitochondrial matrix"/>
    <property type="evidence" value="ECO:0007669"/>
    <property type="project" value="TreeGrafter"/>
</dbReference>
<dbReference type="InterPro" id="IPR036393">
    <property type="entry name" value="AceGlu_kinase-like_sf"/>
</dbReference>
<evidence type="ECO:0000256" key="14">
    <source>
        <dbReference type="ARBA" id="ARBA00048372"/>
    </source>
</evidence>
<evidence type="ECO:0000313" key="18">
    <source>
        <dbReference type="EMBL" id="EON66151.1"/>
    </source>
</evidence>
<keyword evidence="7 15" id="KW-0028">Amino-acid biosynthesis</keyword>
<dbReference type="Proteomes" id="UP000016924">
    <property type="component" value="Unassembled WGS sequence"/>
</dbReference>
<accession>R7YWY0</accession>
<comment type="function">
    <text evidence="1 15">N-acetylglutamate synthase involved in arginine biosynthesis.</text>
</comment>
<evidence type="ECO:0000259" key="17">
    <source>
        <dbReference type="PROSITE" id="PS51731"/>
    </source>
</evidence>
<gene>
    <name evidence="18" type="ORF">W97_05394</name>
</gene>